<reference evidence="3 4" key="1">
    <citation type="submission" date="2018-05" db="EMBL/GenBank/DDBJ databases">
        <title>Genome sequencing and assembly of the regulated plant pathogen Lachnellula willkommii and related sister species for the development of diagnostic species identification markers.</title>
        <authorList>
            <person name="Giroux E."/>
            <person name="Bilodeau G."/>
        </authorList>
    </citation>
    <scope>NUCLEOTIDE SEQUENCE [LARGE SCALE GENOMIC DNA]</scope>
    <source>
        <strain evidence="3 4">CBS 160.35</strain>
    </source>
</reference>
<dbReference type="Pfam" id="PF00646">
    <property type="entry name" value="F-box"/>
    <property type="match status" value="1"/>
</dbReference>
<sequence length="1065" mass="117603">MPALPNNKTRRKGVTPIKKSDRDDVWQRTLNVMGLDPMSLNSNSSSSSNSDSSTNKAADGMAAPLSPSEPTQGSKKNLTLLDLPAEAQRHIIKHSSTDDLLALCLVSKHFRDLAAEQLYRKFEVTFPDEPDDGTNTSVDALAGGLETLVSSDYDYAKYLKDIVLEPTNGGDKGERAYRYYMYDSSCGKFMNTLFLMALRKARVLETFKLVLVLDNLAIWDIRVELSPSVFKALHRIRTLQHLHVRMQAGHSSYGLTAPSSVFHYAEAPPVVILPQSNVMGAPPGFAQPSSHSAPPLSVTYPSNTNSFPSAYKYAAKLQRKTTKTVLPPINKDAPTLSGFKHLRTLSVLDMDTLDYVEDLRDCIRNCSSTLTGLTLSFSEALASKSRKPPPEVHSDDDSEVEDEFGALIPPPGPPPGMASSSSDLSSPSKSVQAAEEKKKQEDVLNRIFGLQTGKKSKPVVTGKAESADLNPSKPKIDEDPKLRFLRNYGSIAQKLMSDVKPGSEATPAAKKALELIKKAAKMYFNEVDKVKEKASSDGNSSKGTPSTTSADSTSEHNVVMSGGVEADDGPGLFDDHEPDKKHTPYVDPEVSNPDNIDMEEPEEKELAIDIEDPSADIVPSDESLEETASNEMGDAETPKVAQEESLAAHAVGLVKRRVLVEERLSALVATHSRIQQEAVMLKQRVLDMQVTDPTTGFEASRQAEAEENLVEVSHQVSELARTLRDLDDLVDKISVFKNPGEDAQRSEYVRSTRGLTLNTLAIYLIPARSVVLNAAIDFHVLQSLTLLNVGTQVGIWNMLRKENTLQSLPLCKIYTDNVTPQFLQFVGELDKVTELLLLEKQKGRVESTAVKTTVKIENIRKEVLKKHASTLKVLMIKNDSSQDWDLDVKTTMLLCHRAKQLEELSVSHGVRTLHCFLQFMGGMTSLRALHVNQFRYDDACTSMMHEWKQMMVDVVAHTPHMKLEYIGLNEAIDRLVRRPRVNKSTKNDTKGKGKGKAPDVIAVALYGDNAWTDPSTISDWHSSSDEDDAVMVGKLGLKVETVEDIRFYEVTGVRIFEKDVIFGRL</sequence>
<feature type="compositionally biased region" description="Polar residues" evidence="1">
    <location>
        <begin position="536"/>
        <end position="556"/>
    </location>
</feature>
<dbReference type="SMART" id="SM00256">
    <property type="entry name" value="FBOX"/>
    <property type="match status" value="1"/>
</dbReference>
<feature type="region of interest" description="Disordered" evidence="1">
    <location>
        <begin position="381"/>
        <end position="442"/>
    </location>
</feature>
<proteinExistence type="predicted"/>
<accession>A0A8H8UH24</accession>
<evidence type="ECO:0000313" key="3">
    <source>
        <dbReference type="EMBL" id="TVY48228.1"/>
    </source>
</evidence>
<dbReference type="EMBL" id="QGMI01000054">
    <property type="protein sequence ID" value="TVY48228.1"/>
    <property type="molecule type" value="Genomic_DNA"/>
</dbReference>
<feature type="domain" description="F-box" evidence="2">
    <location>
        <begin position="77"/>
        <end position="122"/>
    </location>
</feature>
<protein>
    <recommendedName>
        <fullName evidence="2">F-box domain-containing protein</fullName>
    </recommendedName>
</protein>
<gene>
    <name evidence="3" type="ORF">LOCC1_G003888</name>
</gene>
<dbReference type="OrthoDB" id="4200124at2759"/>
<dbReference type="Proteomes" id="UP000443090">
    <property type="component" value="Unassembled WGS sequence"/>
</dbReference>
<dbReference type="InterPro" id="IPR036047">
    <property type="entry name" value="F-box-like_dom_sf"/>
</dbReference>
<evidence type="ECO:0000259" key="2">
    <source>
        <dbReference type="PROSITE" id="PS50181"/>
    </source>
</evidence>
<organism evidence="3 4">
    <name type="scientific">Lachnellula occidentalis</name>
    <dbReference type="NCBI Taxonomy" id="215460"/>
    <lineage>
        <taxon>Eukaryota</taxon>
        <taxon>Fungi</taxon>
        <taxon>Dikarya</taxon>
        <taxon>Ascomycota</taxon>
        <taxon>Pezizomycotina</taxon>
        <taxon>Leotiomycetes</taxon>
        <taxon>Helotiales</taxon>
        <taxon>Lachnaceae</taxon>
        <taxon>Lachnellula</taxon>
    </lineage>
</organism>
<feature type="region of interest" description="Disordered" evidence="1">
    <location>
        <begin position="1"/>
        <end position="75"/>
    </location>
</feature>
<evidence type="ECO:0000256" key="1">
    <source>
        <dbReference type="SAM" id="MobiDB-lite"/>
    </source>
</evidence>
<comment type="caution">
    <text evidence="3">The sequence shown here is derived from an EMBL/GenBank/DDBJ whole genome shotgun (WGS) entry which is preliminary data.</text>
</comment>
<keyword evidence="4" id="KW-1185">Reference proteome</keyword>
<evidence type="ECO:0000313" key="4">
    <source>
        <dbReference type="Proteomes" id="UP000443090"/>
    </source>
</evidence>
<dbReference type="PROSITE" id="PS50181">
    <property type="entry name" value="FBOX"/>
    <property type="match status" value="1"/>
</dbReference>
<dbReference type="AlphaFoldDB" id="A0A8H8UH24"/>
<feature type="compositionally biased region" description="Low complexity" evidence="1">
    <location>
        <begin position="39"/>
        <end position="55"/>
    </location>
</feature>
<feature type="region of interest" description="Disordered" evidence="1">
    <location>
        <begin position="530"/>
        <end position="597"/>
    </location>
</feature>
<feature type="compositionally biased region" description="Low complexity" evidence="1">
    <location>
        <begin position="419"/>
        <end position="430"/>
    </location>
</feature>
<name>A0A8H8UH24_9HELO</name>
<feature type="region of interest" description="Disordered" evidence="1">
    <location>
        <begin position="454"/>
        <end position="481"/>
    </location>
</feature>
<feature type="compositionally biased region" description="Basic and acidic residues" evidence="1">
    <location>
        <begin position="573"/>
        <end position="584"/>
    </location>
</feature>
<dbReference type="InterPro" id="IPR001810">
    <property type="entry name" value="F-box_dom"/>
</dbReference>
<dbReference type="SUPFAM" id="SSF81383">
    <property type="entry name" value="F-box domain"/>
    <property type="match status" value="1"/>
</dbReference>